<gene>
    <name evidence="2" type="ORF">E4K62_07595</name>
</gene>
<proteinExistence type="predicted"/>
<organism evidence="2 3">
    <name type="scientific">Microbacterium wangchenii</name>
    <dbReference type="NCBI Taxonomy" id="2541726"/>
    <lineage>
        <taxon>Bacteria</taxon>
        <taxon>Bacillati</taxon>
        <taxon>Actinomycetota</taxon>
        <taxon>Actinomycetes</taxon>
        <taxon>Micrococcales</taxon>
        <taxon>Microbacteriaceae</taxon>
        <taxon>Microbacterium</taxon>
    </lineage>
</organism>
<dbReference type="PANTHER" id="PTHR24094:SF15">
    <property type="entry name" value="AMP-DEPENDENT SYNTHETASE_LIGASE DOMAIN-CONTAINING PROTEIN-RELATED"/>
    <property type="match status" value="1"/>
</dbReference>
<dbReference type="RefSeq" id="WP_135065679.1">
    <property type="nucleotide sequence ID" value="NZ_CP038266.1"/>
</dbReference>
<sequence length="243" mass="26290">MSSTRRLPRARRRARGAARTLVAVLAGLVLCLGLTLVAPGWFADPAPGTASAPVDARADVERARETLTALDTVPGQSIARYYREAFGTAWHDLDRNGCDTRNDVLRRDLDDAVLKEGTNGCKVLSGVLVDPYTGDRVEFVSGTDTSARVQIDHLVPLAWAWRHGAEFWSDEDRLAFANDPDNLRATAGAVNQSKGDSGPVEWMPPAEASHCAYAADYIAVLGEWDLGVTGDDRTALEQVLARC</sequence>
<dbReference type="EMBL" id="CP038266">
    <property type="protein sequence ID" value="QBR88559.1"/>
    <property type="molecule type" value="Genomic_DNA"/>
</dbReference>
<dbReference type="InterPro" id="IPR011089">
    <property type="entry name" value="GmrSD_C"/>
</dbReference>
<name>A0ABX5SQY8_9MICO</name>
<dbReference type="Pfam" id="PF07510">
    <property type="entry name" value="GmrSD_C"/>
    <property type="match status" value="1"/>
</dbReference>
<keyword evidence="2" id="KW-0378">Hydrolase</keyword>
<keyword evidence="2" id="KW-0255">Endonuclease</keyword>
<evidence type="ECO:0000313" key="3">
    <source>
        <dbReference type="Proteomes" id="UP000295748"/>
    </source>
</evidence>
<reference evidence="2 3" key="1">
    <citation type="submission" date="2019-03" db="EMBL/GenBank/DDBJ databases">
        <authorList>
            <person name="Dong K."/>
        </authorList>
    </citation>
    <scope>NUCLEOTIDE SEQUENCE [LARGE SCALE GENOMIC DNA]</scope>
    <source>
        <strain evidence="3">dk512</strain>
    </source>
</reference>
<keyword evidence="3" id="KW-1185">Reference proteome</keyword>
<accession>A0ABX5SQY8</accession>
<dbReference type="GO" id="GO:0004519">
    <property type="term" value="F:endonuclease activity"/>
    <property type="evidence" value="ECO:0007669"/>
    <property type="project" value="UniProtKB-KW"/>
</dbReference>
<keyword evidence="2" id="KW-0540">Nuclease</keyword>
<protein>
    <submittedName>
        <fullName evidence="2">HNH endonuclease</fullName>
    </submittedName>
</protein>
<evidence type="ECO:0000313" key="2">
    <source>
        <dbReference type="EMBL" id="QBR88559.1"/>
    </source>
</evidence>
<dbReference type="Proteomes" id="UP000295748">
    <property type="component" value="Chromosome"/>
</dbReference>
<evidence type="ECO:0000259" key="1">
    <source>
        <dbReference type="Pfam" id="PF07510"/>
    </source>
</evidence>
<feature type="domain" description="GmrSD restriction endonucleases C-terminal" evidence="1">
    <location>
        <begin position="99"/>
        <end position="233"/>
    </location>
</feature>
<dbReference type="PANTHER" id="PTHR24094">
    <property type="entry name" value="SECRETED PROTEIN"/>
    <property type="match status" value="1"/>
</dbReference>